<dbReference type="OrthoDB" id="2739948at2759"/>
<organism evidence="2 3">
    <name type="scientific">Suillus luteus UH-Slu-Lm8-n1</name>
    <dbReference type="NCBI Taxonomy" id="930992"/>
    <lineage>
        <taxon>Eukaryota</taxon>
        <taxon>Fungi</taxon>
        <taxon>Dikarya</taxon>
        <taxon>Basidiomycota</taxon>
        <taxon>Agaricomycotina</taxon>
        <taxon>Agaricomycetes</taxon>
        <taxon>Agaricomycetidae</taxon>
        <taxon>Boletales</taxon>
        <taxon>Suillineae</taxon>
        <taxon>Suillaceae</taxon>
        <taxon>Suillus</taxon>
    </lineage>
</organism>
<reference evidence="3" key="2">
    <citation type="submission" date="2015-01" db="EMBL/GenBank/DDBJ databases">
        <title>Evolutionary Origins and Diversification of the Mycorrhizal Mutualists.</title>
        <authorList>
            <consortium name="DOE Joint Genome Institute"/>
            <consortium name="Mycorrhizal Genomics Consortium"/>
            <person name="Kohler A."/>
            <person name="Kuo A."/>
            <person name="Nagy L.G."/>
            <person name="Floudas D."/>
            <person name="Copeland A."/>
            <person name="Barry K.W."/>
            <person name="Cichocki N."/>
            <person name="Veneault-Fourrey C."/>
            <person name="LaButti K."/>
            <person name="Lindquist E.A."/>
            <person name="Lipzen A."/>
            <person name="Lundell T."/>
            <person name="Morin E."/>
            <person name="Murat C."/>
            <person name="Riley R."/>
            <person name="Ohm R."/>
            <person name="Sun H."/>
            <person name="Tunlid A."/>
            <person name="Henrissat B."/>
            <person name="Grigoriev I.V."/>
            <person name="Hibbett D.S."/>
            <person name="Martin F."/>
        </authorList>
    </citation>
    <scope>NUCLEOTIDE SEQUENCE [LARGE SCALE GENOMIC DNA]</scope>
    <source>
        <strain evidence="3">UH-Slu-Lm8-n1</strain>
    </source>
</reference>
<protein>
    <recommendedName>
        <fullName evidence="1">Fungal-type protein kinase domain-containing protein</fullName>
    </recommendedName>
</protein>
<dbReference type="Pfam" id="PF17667">
    <property type="entry name" value="Pkinase_fungal"/>
    <property type="match status" value="1"/>
</dbReference>
<dbReference type="Proteomes" id="UP000054485">
    <property type="component" value="Unassembled WGS sequence"/>
</dbReference>
<sequence length="403" mass="44878">MGREMKSHIVGPMPPEEFLRMFLPISQIPHYDDSSFTSAFNAGIFKSTIAAPDEQHAYEPFINTMKSFAPQLSFIDSHSNSDMVNCSSFTFSIKPDVCVYADTTSRGTDISTAEVIIEFKWGYCHDAFRDIGDSIVSSTDNSMDTLGQITSYAAAQLGAQYRTHVFSALIVRDCARIIRWDREGAIVTSVIKYNTEPYLADFFHRFARASPALRGIDTSISPASLQEAALARSWLSLPDTKRMFKLSIPVVDSSDMLTLIIPQPVAYGIPPVGRGTRTCPAFDLLNKKVVMFKDSWRVSLPDVLPEGETYRLLMSRKVHNIASCLAYHDVPHSIPQQFTQTVKLSSAAWARSNTATTPHILHRLALNIVGNKLTKFQSSHQLVQSIRDALIGTYFGTSKCLFI</sequence>
<accession>A0A0D0ATZ9</accession>
<reference evidence="2 3" key="1">
    <citation type="submission" date="2014-04" db="EMBL/GenBank/DDBJ databases">
        <authorList>
            <consortium name="DOE Joint Genome Institute"/>
            <person name="Kuo A."/>
            <person name="Ruytinx J."/>
            <person name="Rineau F."/>
            <person name="Colpaert J."/>
            <person name="Kohler A."/>
            <person name="Nagy L.G."/>
            <person name="Floudas D."/>
            <person name="Copeland A."/>
            <person name="Barry K.W."/>
            <person name="Cichocki N."/>
            <person name="Veneault-Fourrey C."/>
            <person name="LaButti K."/>
            <person name="Lindquist E.A."/>
            <person name="Lipzen A."/>
            <person name="Lundell T."/>
            <person name="Morin E."/>
            <person name="Murat C."/>
            <person name="Sun H."/>
            <person name="Tunlid A."/>
            <person name="Henrissat B."/>
            <person name="Grigoriev I.V."/>
            <person name="Hibbett D.S."/>
            <person name="Martin F."/>
            <person name="Nordberg H.P."/>
            <person name="Cantor M.N."/>
            <person name="Hua S.X."/>
        </authorList>
    </citation>
    <scope>NUCLEOTIDE SEQUENCE [LARGE SCALE GENOMIC DNA]</scope>
    <source>
        <strain evidence="2 3">UH-Slu-Lm8-n1</strain>
    </source>
</reference>
<dbReference type="InParanoid" id="A0A0D0ATZ9"/>
<name>A0A0D0ATZ9_9AGAM</name>
<evidence type="ECO:0000259" key="1">
    <source>
        <dbReference type="Pfam" id="PF17667"/>
    </source>
</evidence>
<evidence type="ECO:0000313" key="2">
    <source>
        <dbReference type="EMBL" id="KIK35398.1"/>
    </source>
</evidence>
<gene>
    <name evidence="2" type="ORF">CY34DRAFT_96167</name>
</gene>
<dbReference type="InterPro" id="IPR040976">
    <property type="entry name" value="Pkinase_fungal"/>
</dbReference>
<proteinExistence type="predicted"/>
<feature type="domain" description="Fungal-type protein kinase" evidence="1">
    <location>
        <begin position="138"/>
        <end position="392"/>
    </location>
</feature>
<dbReference type="AlphaFoldDB" id="A0A0D0ATZ9"/>
<dbReference type="HOGENOM" id="CLU_006410_2_0_1"/>
<dbReference type="STRING" id="930992.A0A0D0ATZ9"/>
<dbReference type="EMBL" id="KN835628">
    <property type="protein sequence ID" value="KIK35398.1"/>
    <property type="molecule type" value="Genomic_DNA"/>
</dbReference>
<keyword evidence="3" id="KW-1185">Reference proteome</keyword>
<evidence type="ECO:0000313" key="3">
    <source>
        <dbReference type="Proteomes" id="UP000054485"/>
    </source>
</evidence>